<feature type="region of interest" description="Disordered" evidence="1">
    <location>
        <begin position="1"/>
        <end position="62"/>
    </location>
</feature>
<feature type="compositionally biased region" description="Basic and acidic residues" evidence="1">
    <location>
        <begin position="529"/>
        <end position="539"/>
    </location>
</feature>
<comment type="caution">
    <text evidence="2">The sequence shown here is derived from an EMBL/GenBank/DDBJ whole genome shotgun (WGS) entry which is preliminary data.</text>
</comment>
<proteinExistence type="predicted"/>
<feature type="region of interest" description="Disordered" evidence="1">
    <location>
        <begin position="182"/>
        <end position="201"/>
    </location>
</feature>
<feature type="region of interest" description="Disordered" evidence="1">
    <location>
        <begin position="145"/>
        <end position="171"/>
    </location>
</feature>
<sequence>MDPQNFDPFKVPAWSQVQQDVPQEPQTSQAGQDGFEQHLAEARQAEPAPVGGRGSYPHLSTEDGDVIDKAIAQYVDQKNPQPNTVKLYTSALRRLANDLRARGQTTDLRDHESLINHIDTYFPKDALMKTGVSVLRAYHDSGHLVSRGRPRALPSAKDASNDGRQSPDEAIDPRAQSNLLASEELPINHEHDTAQSRAAKRQRTLNDLEEVLVYRKPTASAASGGSGGAMPIASTGVIVRGQWDRRPLYPEDAADIFRLEEALIAGGTASVTAKQHAGSLIGYSRWLFAKNKPSIVARLDGKSLSDGSDVREFSGASSSKRLLKALEYLRTFRSTGGVVPIVRPGRTRAKLDPSPQNVALINAEGDLLTEPTRIDSAAAQQRASFEANWQEEHQEGHDNQPVPSALLEGQVAVDPEQLPQEQLRRLRDHLEDQAIPSPVSLPSEELQQLEKALHNELYQQSENPPDPSFPSDPEEFIIDLDQFSPAEVWRLLEDEDAQELTEGRDDQPATSAFIQEQVASESEQLPQADLRRVLDHLDDQPSDSPVSVPPEELRQLEKDLHDALHGLADDHFAPPVSIDPEQFAFEPEQFSPGELRRLLDDE</sequence>
<evidence type="ECO:0008006" key="4">
    <source>
        <dbReference type="Google" id="ProtNLM"/>
    </source>
</evidence>
<gene>
    <name evidence="2" type="ORF">JWS04_08275</name>
</gene>
<name>A0ABS3ZSE5_9BRAD</name>
<reference evidence="2 3" key="1">
    <citation type="submission" date="2021-03" db="EMBL/GenBank/DDBJ databases">
        <title>Genome Sequence of Bradyrhizobium vignae strain ISRA400.</title>
        <authorList>
            <person name="Tisa L.S."/>
            <person name="Svistoonoff S."/>
            <person name="Hocher V."/>
            <person name="Fall S."/>
            <person name="Zaiya A."/>
            <person name="Naing D."/>
            <person name="Niang N."/>
            <person name="Diouf A."/>
            <person name="Dasylva M.C."/>
            <person name="Toure O."/>
            <person name="Gueye M."/>
            <person name="Gully D."/>
            <person name="Tisseyre P."/>
            <person name="Simpson S."/>
            <person name="Morris K."/>
            <person name="Thomas W.K."/>
        </authorList>
    </citation>
    <scope>NUCLEOTIDE SEQUENCE [LARGE SCALE GENOMIC DNA]</scope>
    <source>
        <strain evidence="2 3">ISRA400</strain>
    </source>
</reference>
<feature type="compositionally biased region" description="Polar residues" evidence="1">
    <location>
        <begin position="15"/>
        <end position="31"/>
    </location>
</feature>
<accession>A0ABS3ZSE5</accession>
<organism evidence="2 3">
    <name type="scientific">Bradyrhizobium vignae</name>
    <dbReference type="NCBI Taxonomy" id="1549949"/>
    <lineage>
        <taxon>Bacteria</taxon>
        <taxon>Pseudomonadati</taxon>
        <taxon>Pseudomonadota</taxon>
        <taxon>Alphaproteobacteria</taxon>
        <taxon>Hyphomicrobiales</taxon>
        <taxon>Nitrobacteraceae</taxon>
        <taxon>Bradyrhizobium</taxon>
    </lineage>
</organism>
<evidence type="ECO:0000313" key="2">
    <source>
        <dbReference type="EMBL" id="MBP0111087.1"/>
    </source>
</evidence>
<dbReference type="Proteomes" id="UP000669317">
    <property type="component" value="Unassembled WGS sequence"/>
</dbReference>
<protein>
    <recommendedName>
        <fullName evidence="4">Core-binding (CB) domain-containing protein</fullName>
    </recommendedName>
</protein>
<keyword evidence="3" id="KW-1185">Reference proteome</keyword>
<dbReference type="EMBL" id="JAGIKT010000014">
    <property type="protein sequence ID" value="MBP0111087.1"/>
    <property type="molecule type" value="Genomic_DNA"/>
</dbReference>
<feature type="region of interest" description="Disordered" evidence="1">
    <location>
        <begin position="497"/>
        <end position="578"/>
    </location>
</feature>
<evidence type="ECO:0000256" key="1">
    <source>
        <dbReference type="SAM" id="MobiDB-lite"/>
    </source>
</evidence>
<feature type="compositionally biased region" description="Basic and acidic residues" evidence="1">
    <location>
        <begin position="551"/>
        <end position="572"/>
    </location>
</feature>
<feature type="compositionally biased region" description="Basic and acidic residues" evidence="1">
    <location>
        <begin position="35"/>
        <end position="44"/>
    </location>
</feature>
<evidence type="ECO:0000313" key="3">
    <source>
        <dbReference type="Proteomes" id="UP000669317"/>
    </source>
</evidence>
<dbReference type="RefSeq" id="WP_209294821.1">
    <property type="nucleotide sequence ID" value="NZ_JAGIKT010000014.1"/>
</dbReference>
<feature type="compositionally biased region" description="Polar residues" evidence="1">
    <location>
        <begin position="508"/>
        <end position="525"/>
    </location>
</feature>